<organism evidence="1">
    <name type="scientific">Anguilla anguilla</name>
    <name type="common">European freshwater eel</name>
    <name type="synonym">Muraena anguilla</name>
    <dbReference type="NCBI Taxonomy" id="7936"/>
    <lineage>
        <taxon>Eukaryota</taxon>
        <taxon>Metazoa</taxon>
        <taxon>Chordata</taxon>
        <taxon>Craniata</taxon>
        <taxon>Vertebrata</taxon>
        <taxon>Euteleostomi</taxon>
        <taxon>Actinopterygii</taxon>
        <taxon>Neopterygii</taxon>
        <taxon>Teleostei</taxon>
        <taxon>Anguilliformes</taxon>
        <taxon>Anguillidae</taxon>
        <taxon>Anguilla</taxon>
    </lineage>
</organism>
<accession>A0A0E9R2N2</accession>
<evidence type="ECO:0000313" key="1">
    <source>
        <dbReference type="EMBL" id="JAH23364.1"/>
    </source>
</evidence>
<protein>
    <submittedName>
        <fullName evidence="1">Uncharacterized protein</fullName>
    </submittedName>
</protein>
<reference evidence="1" key="1">
    <citation type="submission" date="2014-11" db="EMBL/GenBank/DDBJ databases">
        <authorList>
            <person name="Amaro Gonzalez C."/>
        </authorList>
    </citation>
    <scope>NUCLEOTIDE SEQUENCE</scope>
</reference>
<name>A0A0E9R2N2_ANGAN</name>
<sequence length="27" mass="2973">MLIHCPHDNPGPCDLEQLLVSTTRVPS</sequence>
<dbReference type="AlphaFoldDB" id="A0A0E9R2N2"/>
<proteinExistence type="predicted"/>
<dbReference type="EMBL" id="GBXM01085213">
    <property type="protein sequence ID" value="JAH23364.1"/>
    <property type="molecule type" value="Transcribed_RNA"/>
</dbReference>
<reference evidence="1" key="2">
    <citation type="journal article" date="2015" name="Fish Shellfish Immunol.">
        <title>Early steps in the European eel (Anguilla anguilla)-Vibrio vulnificus interaction in the gills: Role of the RtxA13 toxin.</title>
        <authorList>
            <person name="Callol A."/>
            <person name="Pajuelo D."/>
            <person name="Ebbesson L."/>
            <person name="Teles M."/>
            <person name="MacKenzie S."/>
            <person name="Amaro C."/>
        </authorList>
    </citation>
    <scope>NUCLEOTIDE SEQUENCE</scope>
</reference>